<keyword evidence="3 5" id="KW-1133">Transmembrane helix</keyword>
<name>A0A8B7Z4Y8_ACAPL</name>
<feature type="transmembrane region" description="Helical" evidence="5">
    <location>
        <begin position="214"/>
        <end position="237"/>
    </location>
</feature>
<protein>
    <submittedName>
        <fullName evidence="8">Organic solute transporter subunit alpha-like</fullName>
    </submittedName>
</protein>
<dbReference type="InterPro" id="IPR005178">
    <property type="entry name" value="Ostalpha/TMEM184C"/>
</dbReference>
<dbReference type="GeneID" id="110984638"/>
<feature type="transmembrane region" description="Helical" evidence="5">
    <location>
        <begin position="37"/>
        <end position="58"/>
    </location>
</feature>
<organism evidence="7 8">
    <name type="scientific">Acanthaster planci</name>
    <name type="common">Crown-of-thorns starfish</name>
    <dbReference type="NCBI Taxonomy" id="133434"/>
    <lineage>
        <taxon>Eukaryota</taxon>
        <taxon>Metazoa</taxon>
        <taxon>Echinodermata</taxon>
        <taxon>Eleutherozoa</taxon>
        <taxon>Asterozoa</taxon>
        <taxon>Asteroidea</taxon>
        <taxon>Valvatacea</taxon>
        <taxon>Valvatida</taxon>
        <taxon>Acanthasteridae</taxon>
        <taxon>Acanthaster</taxon>
    </lineage>
</organism>
<dbReference type="OMA" id="CLPMVIP"/>
<sequence length="353" mass="38640">MAMLIVVSTLSFLTGVLYVEMACSVVRTMKYGTQRGYTLFILGLAPVFSLTSLTGIYIPKATLVGVWASSVYLSVSLYIFLMLVFTYFGGPDEMVAKLATTTISLAQPPLACCCPCCCRKIRLTSTNLHRLRGAVLQMAVVYPLTYFITAILWADGLYDPSKVDPTSAYLYLSVTMLASTLTAMYALTIINVAADASLAAMYGTFRLRFSLLQFFMIVPSIQGLVITIISQVVWFPCSGVLAPSIRASLLYNMLVVIEMFLLLVIGRCKSLLNDYHRPLLLGPNQDASLSRSQTQHRYAGIPDATSPMLDAEGNKPAFPTHLLDVEKGQGMVVLNGNQTPFSNGPRKEIQTDV</sequence>
<proteinExistence type="predicted"/>
<keyword evidence="4 5" id="KW-0472">Membrane</keyword>
<dbReference type="OrthoDB" id="5832279at2759"/>
<dbReference type="Proteomes" id="UP000694845">
    <property type="component" value="Unplaced"/>
</dbReference>
<dbReference type="Pfam" id="PF03619">
    <property type="entry name" value="Solute_trans_a"/>
    <property type="match status" value="1"/>
</dbReference>
<feature type="signal peptide" evidence="6">
    <location>
        <begin position="1"/>
        <end position="18"/>
    </location>
</feature>
<evidence type="ECO:0000256" key="3">
    <source>
        <dbReference type="ARBA" id="ARBA00022989"/>
    </source>
</evidence>
<dbReference type="KEGG" id="aplc:110984638"/>
<feature type="transmembrane region" description="Helical" evidence="5">
    <location>
        <begin position="70"/>
        <end position="88"/>
    </location>
</feature>
<evidence type="ECO:0000256" key="2">
    <source>
        <dbReference type="ARBA" id="ARBA00022692"/>
    </source>
</evidence>
<dbReference type="PANTHER" id="PTHR23423">
    <property type="entry name" value="ORGANIC SOLUTE TRANSPORTER-RELATED"/>
    <property type="match status" value="1"/>
</dbReference>
<keyword evidence="6" id="KW-0732">Signal</keyword>
<dbReference type="RefSeq" id="XP_022100698.1">
    <property type="nucleotide sequence ID" value="XM_022245006.1"/>
</dbReference>
<evidence type="ECO:0000313" key="8">
    <source>
        <dbReference type="RefSeq" id="XP_022100698.1"/>
    </source>
</evidence>
<reference evidence="8" key="1">
    <citation type="submission" date="2025-08" db="UniProtKB">
        <authorList>
            <consortium name="RefSeq"/>
        </authorList>
    </citation>
    <scope>IDENTIFICATION</scope>
</reference>
<gene>
    <name evidence="8" type="primary">LOC110984638</name>
</gene>
<dbReference type="SMART" id="SM01417">
    <property type="entry name" value="Solute_trans_a"/>
    <property type="match status" value="1"/>
</dbReference>
<keyword evidence="7" id="KW-1185">Reference proteome</keyword>
<evidence type="ECO:0000256" key="5">
    <source>
        <dbReference type="SAM" id="Phobius"/>
    </source>
</evidence>
<dbReference type="GO" id="GO:0016020">
    <property type="term" value="C:membrane"/>
    <property type="evidence" value="ECO:0007669"/>
    <property type="project" value="UniProtKB-SubCell"/>
</dbReference>
<feature type="transmembrane region" description="Helical" evidence="5">
    <location>
        <begin position="249"/>
        <end position="266"/>
    </location>
</feature>
<evidence type="ECO:0000256" key="6">
    <source>
        <dbReference type="SAM" id="SignalP"/>
    </source>
</evidence>
<feature type="chain" id="PRO_5034570618" evidence="6">
    <location>
        <begin position="19"/>
        <end position="353"/>
    </location>
</feature>
<keyword evidence="2 5" id="KW-0812">Transmembrane</keyword>
<evidence type="ECO:0000256" key="1">
    <source>
        <dbReference type="ARBA" id="ARBA00004141"/>
    </source>
</evidence>
<evidence type="ECO:0000256" key="4">
    <source>
        <dbReference type="ARBA" id="ARBA00023136"/>
    </source>
</evidence>
<accession>A0A8B7Z4Y8</accession>
<dbReference type="AlphaFoldDB" id="A0A8B7Z4Y8"/>
<feature type="transmembrane region" description="Helical" evidence="5">
    <location>
        <begin position="170"/>
        <end position="194"/>
    </location>
</feature>
<evidence type="ECO:0000313" key="7">
    <source>
        <dbReference type="Proteomes" id="UP000694845"/>
    </source>
</evidence>
<comment type="subcellular location">
    <subcellularLocation>
        <location evidence="1">Membrane</location>
        <topology evidence="1">Multi-pass membrane protein</topology>
    </subcellularLocation>
</comment>
<feature type="transmembrane region" description="Helical" evidence="5">
    <location>
        <begin position="134"/>
        <end position="158"/>
    </location>
</feature>